<keyword evidence="2" id="KW-1185">Reference proteome</keyword>
<reference evidence="1" key="1">
    <citation type="submission" date="2022-12" db="EMBL/GenBank/DDBJ databases">
        <authorList>
            <person name="Petersen C."/>
        </authorList>
    </citation>
    <scope>NUCLEOTIDE SEQUENCE</scope>
    <source>
        <strain evidence="1">IBT 21472</strain>
    </source>
</reference>
<gene>
    <name evidence="1" type="ORF">N7476_003689</name>
</gene>
<name>A0A9W9HKL0_9EURO</name>
<evidence type="ECO:0000313" key="2">
    <source>
        <dbReference type="Proteomes" id="UP001147746"/>
    </source>
</evidence>
<protein>
    <submittedName>
        <fullName evidence="1">Uncharacterized protein</fullName>
    </submittedName>
</protein>
<dbReference type="EMBL" id="JAPZBO010000002">
    <property type="protein sequence ID" value="KAJ5325089.1"/>
    <property type="molecule type" value="Genomic_DNA"/>
</dbReference>
<comment type="caution">
    <text evidence="1">The sequence shown here is derived from an EMBL/GenBank/DDBJ whole genome shotgun (WGS) entry which is preliminary data.</text>
</comment>
<dbReference type="Proteomes" id="UP001147746">
    <property type="component" value="Unassembled WGS sequence"/>
</dbReference>
<dbReference type="AlphaFoldDB" id="A0A9W9HKL0"/>
<organism evidence="1 2">
    <name type="scientific">Penicillium atrosanguineum</name>
    <dbReference type="NCBI Taxonomy" id="1132637"/>
    <lineage>
        <taxon>Eukaryota</taxon>
        <taxon>Fungi</taxon>
        <taxon>Dikarya</taxon>
        <taxon>Ascomycota</taxon>
        <taxon>Pezizomycotina</taxon>
        <taxon>Eurotiomycetes</taxon>
        <taxon>Eurotiomycetidae</taxon>
        <taxon>Eurotiales</taxon>
        <taxon>Aspergillaceae</taxon>
        <taxon>Penicillium</taxon>
    </lineage>
</organism>
<proteinExistence type="predicted"/>
<reference evidence="1" key="2">
    <citation type="journal article" date="2023" name="IMA Fungus">
        <title>Comparative genomic study of the Penicillium genus elucidates a diverse pangenome and 15 lateral gene transfer events.</title>
        <authorList>
            <person name="Petersen C."/>
            <person name="Sorensen T."/>
            <person name="Nielsen M.R."/>
            <person name="Sondergaard T.E."/>
            <person name="Sorensen J.L."/>
            <person name="Fitzpatrick D.A."/>
            <person name="Frisvad J.C."/>
            <person name="Nielsen K.L."/>
        </authorList>
    </citation>
    <scope>NUCLEOTIDE SEQUENCE</scope>
    <source>
        <strain evidence="1">IBT 21472</strain>
    </source>
</reference>
<accession>A0A9W9HKL0</accession>
<evidence type="ECO:0000313" key="1">
    <source>
        <dbReference type="EMBL" id="KAJ5325089.1"/>
    </source>
</evidence>
<sequence>MARATIAIDFLAIIDTYRRTQAKLEKSQGKIQKETVNMLIINEELVLAELDRYDASILA</sequence>